<name>Q6AIC3_DESPS</name>
<organism evidence="2 3">
    <name type="scientific">Desulfotalea psychrophila (strain LSv54 / DSM 12343)</name>
    <dbReference type="NCBI Taxonomy" id="177439"/>
    <lineage>
        <taxon>Bacteria</taxon>
        <taxon>Pseudomonadati</taxon>
        <taxon>Thermodesulfobacteriota</taxon>
        <taxon>Desulfobulbia</taxon>
        <taxon>Desulfobulbales</taxon>
        <taxon>Desulfocapsaceae</taxon>
        <taxon>Desulfotalea</taxon>
    </lineage>
</organism>
<evidence type="ECO:0000313" key="2">
    <source>
        <dbReference type="EMBL" id="CAG37924.1"/>
    </source>
</evidence>
<dbReference type="InterPro" id="IPR001387">
    <property type="entry name" value="Cro/C1-type_HTH"/>
</dbReference>
<dbReference type="Proteomes" id="UP000000602">
    <property type="component" value="Plasmid large"/>
</dbReference>
<dbReference type="EMBL" id="CR522871">
    <property type="protein sequence ID" value="CAG37924.1"/>
    <property type="molecule type" value="Genomic_DNA"/>
</dbReference>
<dbReference type="Gene3D" id="1.10.260.40">
    <property type="entry name" value="lambda repressor-like DNA-binding domains"/>
    <property type="match status" value="1"/>
</dbReference>
<dbReference type="CDD" id="cd00093">
    <property type="entry name" value="HTH_XRE"/>
    <property type="match status" value="1"/>
</dbReference>
<evidence type="ECO:0000313" key="3">
    <source>
        <dbReference type="Proteomes" id="UP000000602"/>
    </source>
</evidence>
<dbReference type="SMART" id="SM00530">
    <property type="entry name" value="HTH_XRE"/>
    <property type="match status" value="1"/>
</dbReference>
<keyword evidence="3" id="KW-1185">Reference proteome</keyword>
<evidence type="ECO:0000259" key="1">
    <source>
        <dbReference type="PROSITE" id="PS50943"/>
    </source>
</evidence>
<dbReference type="GO" id="GO:0003677">
    <property type="term" value="F:DNA binding"/>
    <property type="evidence" value="ECO:0007669"/>
    <property type="project" value="InterPro"/>
</dbReference>
<dbReference type="Pfam" id="PF13560">
    <property type="entry name" value="HTH_31"/>
    <property type="match status" value="1"/>
</dbReference>
<accession>Q6AIC3</accession>
<dbReference type="AlphaFoldDB" id="Q6AIC3"/>
<dbReference type="SUPFAM" id="SSF47413">
    <property type="entry name" value="lambda repressor-like DNA-binding domains"/>
    <property type="match status" value="1"/>
</dbReference>
<geneLocation type="plasmid" evidence="3">
    <name>large</name>
</geneLocation>
<feature type="domain" description="HTH cro/C1-type" evidence="1">
    <location>
        <begin position="18"/>
        <end position="71"/>
    </location>
</feature>
<gene>
    <name evidence="2" type="ordered locus">DPPB60</name>
</gene>
<dbReference type="eggNOG" id="COG3620">
    <property type="taxonomic scope" value="Bacteria"/>
</dbReference>
<dbReference type="InterPro" id="IPR010982">
    <property type="entry name" value="Lambda_DNA-bd_dom_sf"/>
</dbReference>
<dbReference type="STRING" id="177439.DPPB60"/>
<dbReference type="OrthoDB" id="9154356at2"/>
<dbReference type="HOGENOM" id="CLU_066192_47_2_7"/>
<protein>
    <submittedName>
        <fullName evidence="2">Related to transcription regulator proteins</fullName>
    </submittedName>
</protein>
<sequence length="85" mass="9294">MGGVKMLLVSTKEIGDALRHKRKQMGLSQSELGKRVGLDQKKVSLMENGNPNTRVESLLRLLSALELGVVLQPKADSSQNDSTDF</sequence>
<reference evidence="2 3" key="1">
    <citation type="journal article" date="2004" name="Environ. Microbiol.">
        <title>The genome of Desulfotalea psychrophila, a sulfate-reducing bacterium from permanently cold Arctic sediments.</title>
        <authorList>
            <person name="Rabus R."/>
            <person name="Ruepp A."/>
            <person name="Frickey T."/>
            <person name="Rattei T."/>
            <person name="Fartmann B."/>
            <person name="Stark M."/>
            <person name="Bauer M."/>
            <person name="Zibat A."/>
            <person name="Lombardot T."/>
            <person name="Becker I."/>
            <person name="Amann J."/>
            <person name="Gellner K."/>
            <person name="Teeling H."/>
            <person name="Leuschner W.D."/>
            <person name="Gloeckner F.-O."/>
            <person name="Lupas A.N."/>
            <person name="Amann R."/>
            <person name="Klenk H.-P."/>
        </authorList>
    </citation>
    <scope>NUCLEOTIDE SEQUENCE [LARGE SCALE GENOMIC DNA]</scope>
    <source>
        <strain evidence="3">DSM 12343 / LSv54</strain>
        <plasmid evidence="3">large</plasmid>
    </source>
</reference>
<dbReference type="KEGG" id="dps:DPPB60"/>
<dbReference type="PROSITE" id="PS50943">
    <property type="entry name" value="HTH_CROC1"/>
    <property type="match status" value="1"/>
</dbReference>
<proteinExistence type="predicted"/>